<evidence type="ECO:0000313" key="2">
    <source>
        <dbReference type="Proteomes" id="UP000219947"/>
    </source>
</evidence>
<comment type="caution">
    <text evidence="1">The sequence shown here is derived from an EMBL/GenBank/DDBJ whole genome shotgun (WGS) entry which is preliminary data.</text>
</comment>
<accession>A0A2A8D5E5</accession>
<gene>
    <name evidence="1" type="ORF">CRM92_05415</name>
</gene>
<reference evidence="1" key="1">
    <citation type="submission" date="2017-10" db="EMBL/GenBank/DDBJ databases">
        <title>Kefir isolates.</title>
        <authorList>
            <person name="Kim Y."/>
            <person name="Blasche S."/>
        </authorList>
    </citation>
    <scope>NUCLEOTIDE SEQUENCE [LARGE SCALE GENOMIC DNA]</scope>
    <source>
        <strain evidence="1">OG2-2</strain>
    </source>
</reference>
<proteinExistence type="predicted"/>
<protein>
    <submittedName>
        <fullName evidence="1">Uncharacterized protein</fullName>
    </submittedName>
</protein>
<organism evidence="1 2">
    <name type="scientific">Rothia dentocariosa</name>
    <dbReference type="NCBI Taxonomy" id="2047"/>
    <lineage>
        <taxon>Bacteria</taxon>
        <taxon>Bacillati</taxon>
        <taxon>Actinomycetota</taxon>
        <taxon>Actinomycetes</taxon>
        <taxon>Micrococcales</taxon>
        <taxon>Micrococcaceae</taxon>
        <taxon>Rothia</taxon>
    </lineage>
</organism>
<evidence type="ECO:0000313" key="1">
    <source>
        <dbReference type="EMBL" id="PEN16139.1"/>
    </source>
</evidence>
<dbReference type="Proteomes" id="UP000219947">
    <property type="component" value="Unassembled WGS sequence"/>
</dbReference>
<dbReference type="AlphaFoldDB" id="A0A2A8D5E5"/>
<dbReference type="RefSeq" id="WP_004005977.1">
    <property type="nucleotide sequence ID" value="NZ_CAUQVD010000017.1"/>
</dbReference>
<dbReference type="EMBL" id="PDEV01000002">
    <property type="protein sequence ID" value="PEN16139.1"/>
    <property type="molecule type" value="Genomic_DNA"/>
</dbReference>
<sequence>MHTRAKTRHHARLLAVKDCAERKSSPHEVQPATATRRGARVMRAWLISASAVLLGSAGHTLAGGGAAHPMILALCTALGALAALGLLALLERITRSRQRAIYLGTAAGAITVQTLLHGVFNLSHGSAQAAHRVAALQGNHAHGHAHAPGTPLALEHGNGLSHAVAQHATGTMIGVHALAALLSLILLHRGERALAQALWALHCYLNTRLQSALRVPVLAPLPVFPRIYGRFVISVYLRRLMLAFSRVERGPPAVLGNPA</sequence>
<name>A0A2A8D5E5_9MICC</name>
<keyword evidence="2" id="KW-1185">Reference proteome</keyword>